<evidence type="ECO:0000256" key="5">
    <source>
        <dbReference type="SAM" id="MobiDB-lite"/>
    </source>
</evidence>
<dbReference type="PANTHER" id="PTHR35323">
    <property type="entry name" value="SAP DOMAIN-CONTAINING PROTEIN"/>
    <property type="match status" value="1"/>
</dbReference>
<keyword evidence="9" id="KW-1185">Reference proteome</keyword>
<evidence type="ECO:0000313" key="8">
    <source>
        <dbReference type="EMBL" id="KAJ8492121.1"/>
    </source>
</evidence>
<dbReference type="InterPro" id="IPR000571">
    <property type="entry name" value="Znf_CCCH"/>
</dbReference>
<dbReference type="InterPro" id="IPR003034">
    <property type="entry name" value="SAP_dom"/>
</dbReference>
<dbReference type="EMBL" id="JAQQAF010000004">
    <property type="protein sequence ID" value="KAJ8492121.1"/>
    <property type="molecule type" value="Genomic_DNA"/>
</dbReference>
<dbReference type="PROSITE" id="PS50103">
    <property type="entry name" value="ZF_C3H1"/>
    <property type="match status" value="1"/>
</dbReference>
<evidence type="ECO:0008006" key="10">
    <source>
        <dbReference type="Google" id="ProtNLM"/>
    </source>
</evidence>
<keyword evidence="2 4" id="KW-0863">Zinc-finger</keyword>
<feature type="compositionally biased region" description="Acidic residues" evidence="5">
    <location>
        <begin position="17"/>
        <end position="61"/>
    </location>
</feature>
<evidence type="ECO:0000256" key="4">
    <source>
        <dbReference type="PROSITE-ProRule" id="PRU00723"/>
    </source>
</evidence>
<dbReference type="PROSITE" id="PS50800">
    <property type="entry name" value="SAP"/>
    <property type="match status" value="1"/>
</dbReference>
<evidence type="ECO:0000259" key="6">
    <source>
        <dbReference type="PROSITE" id="PS50103"/>
    </source>
</evidence>
<feature type="zinc finger region" description="C3H1-type" evidence="4">
    <location>
        <begin position="534"/>
        <end position="560"/>
    </location>
</feature>
<proteinExistence type="predicted"/>
<reference evidence="8 9" key="1">
    <citation type="submission" date="2022-12" db="EMBL/GenBank/DDBJ databases">
        <title>Chromosome-scale assembly of the Ensete ventricosum genome.</title>
        <authorList>
            <person name="Dussert Y."/>
            <person name="Stocks J."/>
            <person name="Wendawek A."/>
            <person name="Woldeyes F."/>
            <person name="Nichols R.A."/>
            <person name="Borrell J.S."/>
        </authorList>
    </citation>
    <scope>NUCLEOTIDE SEQUENCE [LARGE SCALE GENOMIC DNA]</scope>
    <source>
        <strain evidence="9">cv. Maze</strain>
        <tissue evidence="8">Seeds</tissue>
    </source>
</reference>
<keyword evidence="1 4" id="KW-0479">Metal-binding</keyword>
<feature type="domain" description="C3H1-type" evidence="6">
    <location>
        <begin position="534"/>
        <end position="560"/>
    </location>
</feature>
<evidence type="ECO:0000313" key="9">
    <source>
        <dbReference type="Proteomes" id="UP001222027"/>
    </source>
</evidence>
<dbReference type="PANTHER" id="PTHR35323:SF5">
    <property type="entry name" value="ZINC FINGER CCCH DOMAIN-CONTAINING PROTEIN 62"/>
    <property type="match status" value="1"/>
</dbReference>
<protein>
    <recommendedName>
        <fullName evidence="10">C3H1-type domain-containing protein</fullName>
    </recommendedName>
</protein>
<comment type="caution">
    <text evidence="8">The sequence shown here is derived from an EMBL/GenBank/DDBJ whole genome shotgun (WGS) entry which is preliminary data.</text>
</comment>
<dbReference type="Pfam" id="PF24766">
    <property type="entry name" value="DUF7699"/>
    <property type="match status" value="1"/>
</dbReference>
<dbReference type="SMART" id="SM00513">
    <property type="entry name" value="SAP"/>
    <property type="match status" value="1"/>
</dbReference>
<evidence type="ECO:0000256" key="1">
    <source>
        <dbReference type="ARBA" id="ARBA00022723"/>
    </source>
</evidence>
<evidence type="ECO:0000256" key="3">
    <source>
        <dbReference type="ARBA" id="ARBA00022833"/>
    </source>
</evidence>
<evidence type="ECO:0000256" key="2">
    <source>
        <dbReference type="ARBA" id="ARBA00022771"/>
    </source>
</evidence>
<dbReference type="SUPFAM" id="SSF68906">
    <property type="entry name" value="SAP domain"/>
    <property type="match status" value="1"/>
</dbReference>
<dbReference type="InterPro" id="IPR056116">
    <property type="entry name" value="DUF7699"/>
</dbReference>
<feature type="domain" description="SAP" evidence="7">
    <location>
        <begin position="120"/>
        <end position="154"/>
    </location>
</feature>
<dbReference type="SUPFAM" id="SSF90229">
    <property type="entry name" value="CCCH zinc finger"/>
    <property type="match status" value="1"/>
</dbReference>
<name>A0AAV8RAK8_ENSVE</name>
<dbReference type="Pfam" id="PF02037">
    <property type="entry name" value="SAP"/>
    <property type="match status" value="1"/>
</dbReference>
<feature type="region of interest" description="Disordered" evidence="5">
    <location>
        <begin position="1"/>
        <end position="94"/>
    </location>
</feature>
<accession>A0AAV8RAK8</accession>
<keyword evidence="3 4" id="KW-0862">Zinc</keyword>
<dbReference type="Gene3D" id="1.10.720.30">
    <property type="entry name" value="SAP domain"/>
    <property type="match status" value="1"/>
</dbReference>
<dbReference type="AlphaFoldDB" id="A0AAV8RAK8"/>
<dbReference type="InterPro" id="IPR036855">
    <property type="entry name" value="Znf_CCCH_sf"/>
</dbReference>
<dbReference type="Proteomes" id="UP001222027">
    <property type="component" value="Unassembled WGS sequence"/>
</dbReference>
<dbReference type="GO" id="GO:0008270">
    <property type="term" value="F:zinc ion binding"/>
    <property type="evidence" value="ECO:0007669"/>
    <property type="project" value="UniProtKB-KW"/>
</dbReference>
<feature type="compositionally biased region" description="Basic and acidic residues" evidence="5">
    <location>
        <begin position="1"/>
        <end position="11"/>
    </location>
</feature>
<feature type="region of interest" description="Disordered" evidence="5">
    <location>
        <begin position="301"/>
        <end position="332"/>
    </location>
</feature>
<organism evidence="8 9">
    <name type="scientific">Ensete ventricosum</name>
    <name type="common">Abyssinian banana</name>
    <name type="synonym">Musa ensete</name>
    <dbReference type="NCBI Taxonomy" id="4639"/>
    <lineage>
        <taxon>Eukaryota</taxon>
        <taxon>Viridiplantae</taxon>
        <taxon>Streptophyta</taxon>
        <taxon>Embryophyta</taxon>
        <taxon>Tracheophyta</taxon>
        <taxon>Spermatophyta</taxon>
        <taxon>Magnoliopsida</taxon>
        <taxon>Liliopsida</taxon>
        <taxon>Zingiberales</taxon>
        <taxon>Musaceae</taxon>
        <taxon>Ensete</taxon>
    </lineage>
</organism>
<evidence type="ECO:0000259" key="7">
    <source>
        <dbReference type="PROSITE" id="PS50800"/>
    </source>
</evidence>
<gene>
    <name evidence="8" type="ORF">OPV22_013842</name>
</gene>
<sequence>MAALRELKPLEDVAGPQDEEDSNDVDADDCSWEEEEEEEGESDCDLCGTDDSEEDPTFDVVEETRSSLSSISLEKSKSRKTRKGDGENGSDCPAVEIPELDAKDRKCFEVVETLIKDGQMEKLKVDQCKVYLRKYGLRLTGKKDTLIRRIREHLEIKDGGGERKYPISSFVVNCKGDACTGDVVMFEQNVYEMFSIASRSATGPPCGIRLVAGRIVKESYGAAKQQHTFTIEVLWSKGEKTLPLLYPLLIKGRNLYRFKTMRQRWDDEENRRKVLQEKHARGSFARFSRDNRIQEKMLKKDRLDRIQKKSSSKTVGKKGILSQKSSSNTVGKKGILSQVDPFRAAAVQQHKIQHGQPPQQSLNSSDLNFTQETILKEMPVSGPGPHLRMRFDKPITTKHQSFAVQHHKIQHRQSLPHSLNSAESNDPKQATSFKENLEEWPGRHLNMRSDKPIIPENHNSCRQGLKQTSGYFQYHEIARRTLQKQNYLPDMDQLHLHSEHHHQYQLPQRCSHHMQPLVSVNSFHQIPPKRQYPIRYRESCRFYRQGRCYFGVECKYVHDN</sequence>
<dbReference type="InterPro" id="IPR036361">
    <property type="entry name" value="SAP_dom_sf"/>
</dbReference>